<accession>A0A7C9MNT0</accession>
<name>A0A7C9MNT0_9BACT</name>
<evidence type="ECO:0000313" key="1">
    <source>
        <dbReference type="EMBL" id="MYL83012.1"/>
    </source>
</evidence>
<dbReference type="AlphaFoldDB" id="A0A7C9MNT0"/>
<reference evidence="1 2" key="1">
    <citation type="submission" date="2020-01" db="EMBL/GenBank/DDBJ databases">
        <title>Genome sequence of Desulfovibrio aerotolerans DSM 16695(T).</title>
        <authorList>
            <person name="Karnachuk O."/>
            <person name="Avakyan M."/>
            <person name="Mardanov A."/>
            <person name="Kadnikov V."/>
            <person name="Ravin N."/>
        </authorList>
    </citation>
    <scope>NUCLEOTIDE SEQUENCE [LARGE SCALE GENOMIC DNA]</scope>
    <source>
        <strain evidence="1 2">DSM 16695</strain>
    </source>
</reference>
<dbReference type="RefSeq" id="WP_160960031.1">
    <property type="nucleotide sequence ID" value="NZ_WVUD01000009.1"/>
</dbReference>
<dbReference type="Proteomes" id="UP000482487">
    <property type="component" value="Unassembled WGS sequence"/>
</dbReference>
<proteinExistence type="predicted"/>
<comment type="caution">
    <text evidence="1">The sequence shown here is derived from an EMBL/GenBank/DDBJ whole genome shotgun (WGS) entry which is preliminary data.</text>
</comment>
<organism evidence="1 2">
    <name type="scientific">Solidesulfovibrio aerotolerans</name>
    <dbReference type="NCBI Taxonomy" id="295255"/>
    <lineage>
        <taxon>Bacteria</taxon>
        <taxon>Pseudomonadati</taxon>
        <taxon>Thermodesulfobacteriota</taxon>
        <taxon>Desulfovibrionia</taxon>
        <taxon>Desulfovibrionales</taxon>
        <taxon>Desulfovibrionaceae</taxon>
        <taxon>Solidesulfovibrio</taxon>
    </lineage>
</organism>
<dbReference type="EMBL" id="WVUD01000009">
    <property type="protein sequence ID" value="MYL83012.1"/>
    <property type="molecule type" value="Genomic_DNA"/>
</dbReference>
<keyword evidence="2" id="KW-1185">Reference proteome</keyword>
<evidence type="ECO:0000313" key="2">
    <source>
        <dbReference type="Proteomes" id="UP000482487"/>
    </source>
</evidence>
<protein>
    <submittedName>
        <fullName evidence="1">Uncharacterized protein</fullName>
    </submittedName>
</protein>
<gene>
    <name evidence="1" type="ORF">GTA51_07665</name>
</gene>
<sequence length="41" mass="4729">MLKRGYGFFRTRYVVTDNVELKFLLSAMAFNLKKAVIRAGC</sequence>
<dbReference type="OrthoDB" id="5459600at2"/>